<dbReference type="PROSITE" id="PS51021">
    <property type="entry name" value="BAR"/>
    <property type="match status" value="1"/>
</dbReference>
<organism evidence="5 6">
    <name type="scientific">Pristionchus fissidentatus</name>
    <dbReference type="NCBI Taxonomy" id="1538716"/>
    <lineage>
        <taxon>Eukaryota</taxon>
        <taxon>Metazoa</taxon>
        <taxon>Ecdysozoa</taxon>
        <taxon>Nematoda</taxon>
        <taxon>Chromadorea</taxon>
        <taxon>Rhabditida</taxon>
        <taxon>Rhabditina</taxon>
        <taxon>Diplogasteromorpha</taxon>
        <taxon>Diplogasteroidea</taxon>
        <taxon>Neodiplogasteridae</taxon>
        <taxon>Pristionchus</taxon>
    </lineage>
</organism>
<dbReference type="CDD" id="cd11802">
    <property type="entry name" value="SH3_Endophilin_B"/>
    <property type="match status" value="1"/>
</dbReference>
<evidence type="ECO:0000313" key="5">
    <source>
        <dbReference type="EMBL" id="GMT31627.1"/>
    </source>
</evidence>
<evidence type="ECO:0008006" key="7">
    <source>
        <dbReference type="Google" id="ProtNLM"/>
    </source>
</evidence>
<dbReference type="InterPro" id="IPR001452">
    <property type="entry name" value="SH3_domain"/>
</dbReference>
<feature type="domain" description="SH3" evidence="3">
    <location>
        <begin position="329"/>
        <end position="388"/>
    </location>
</feature>
<dbReference type="Pfam" id="PF03114">
    <property type="entry name" value="BAR"/>
    <property type="match status" value="1"/>
</dbReference>
<comment type="caution">
    <text evidence="5">The sequence shown here is derived from an EMBL/GenBank/DDBJ whole genome shotgun (WGS) entry which is preliminary data.</text>
</comment>
<protein>
    <recommendedName>
        <fullName evidence="7">SH3 domain-containing GRB2-like protein B1</fullName>
    </recommendedName>
</protein>
<dbReference type="Gene3D" id="2.30.30.40">
    <property type="entry name" value="SH3 Domains"/>
    <property type="match status" value="1"/>
</dbReference>
<dbReference type="CDD" id="cd07594">
    <property type="entry name" value="BAR_Endophilin_B"/>
    <property type="match status" value="1"/>
</dbReference>
<gene>
    <name evidence="5" type="ORF">PFISCL1PPCAC_22924</name>
</gene>
<evidence type="ECO:0000313" key="6">
    <source>
        <dbReference type="Proteomes" id="UP001432322"/>
    </source>
</evidence>
<dbReference type="Proteomes" id="UP001432322">
    <property type="component" value="Unassembled WGS sequence"/>
</dbReference>
<keyword evidence="1 2" id="KW-0728">SH3 domain</keyword>
<evidence type="ECO:0000259" key="3">
    <source>
        <dbReference type="PROSITE" id="PS50002"/>
    </source>
</evidence>
<dbReference type="InterPro" id="IPR036028">
    <property type="entry name" value="SH3-like_dom_sf"/>
</dbReference>
<dbReference type="SMART" id="SM00326">
    <property type="entry name" value="SH3"/>
    <property type="match status" value="1"/>
</dbReference>
<dbReference type="AlphaFoldDB" id="A0AAV5WI74"/>
<feature type="non-terminal residue" evidence="5">
    <location>
        <position position="1"/>
    </location>
</feature>
<evidence type="ECO:0000256" key="2">
    <source>
        <dbReference type="PROSITE-ProRule" id="PRU00192"/>
    </source>
</evidence>
<sequence>LQAARNPIVARQFARDLIAQAERERTSEEVKTSTRTASTAIMDFNFKKLATDATGLFNRAKQYTEETFLKGEKTELDPHFESLLQRADKTENHTRQLLSCIESYLQPNPTVRMEDVFYEKLELRKEGSRMNNLESLATAMSEAGEEFGSATPYGSALLKVAATQQKLGQHERELVGQAAQQTLLPIKRFLDGDMKTIQKERKVLHAKRLDLDACKSRLRKAKQVDSVNAAEAEVRVAQAEFDKQSEITKLLLEGIQTAHNNQLKCIRDFVEAQLSFYAQAHQSLADLQRDLSGTLSFRGATVTTTVVDVKENGEKKKSLTGIYAALSDGGTKQARVIMDYDAVLRDEMSVRMNEVIIVYRLPGMDEDFVMAERAGVRGRIPIEYIEIV</sequence>
<dbReference type="EMBL" id="BTSY01000006">
    <property type="protein sequence ID" value="GMT31627.1"/>
    <property type="molecule type" value="Genomic_DNA"/>
</dbReference>
<feature type="domain" description="BAR" evidence="4">
    <location>
        <begin position="65"/>
        <end position="300"/>
    </location>
</feature>
<dbReference type="Gene3D" id="1.20.1270.60">
    <property type="entry name" value="Arfaptin homology (AH) domain/BAR domain"/>
    <property type="match status" value="1"/>
</dbReference>
<dbReference type="SMART" id="SM00721">
    <property type="entry name" value="BAR"/>
    <property type="match status" value="1"/>
</dbReference>
<dbReference type="GO" id="GO:0005737">
    <property type="term" value="C:cytoplasm"/>
    <property type="evidence" value="ECO:0007669"/>
    <property type="project" value="InterPro"/>
</dbReference>
<dbReference type="PROSITE" id="PS50002">
    <property type="entry name" value="SH3"/>
    <property type="match status" value="1"/>
</dbReference>
<accession>A0AAV5WI74</accession>
<name>A0AAV5WI74_9BILA</name>
<dbReference type="SUPFAM" id="SSF103657">
    <property type="entry name" value="BAR/IMD domain-like"/>
    <property type="match status" value="1"/>
</dbReference>
<dbReference type="SUPFAM" id="SSF50044">
    <property type="entry name" value="SH3-domain"/>
    <property type="match status" value="1"/>
</dbReference>
<reference evidence="5" key="1">
    <citation type="submission" date="2023-10" db="EMBL/GenBank/DDBJ databases">
        <title>Genome assembly of Pristionchus species.</title>
        <authorList>
            <person name="Yoshida K."/>
            <person name="Sommer R.J."/>
        </authorList>
    </citation>
    <scope>NUCLEOTIDE SEQUENCE</scope>
    <source>
        <strain evidence="5">RS5133</strain>
    </source>
</reference>
<dbReference type="InterPro" id="IPR004148">
    <property type="entry name" value="BAR_dom"/>
</dbReference>
<dbReference type="InterPro" id="IPR027267">
    <property type="entry name" value="AH/BAR_dom_sf"/>
</dbReference>
<evidence type="ECO:0000256" key="1">
    <source>
        <dbReference type="ARBA" id="ARBA00022443"/>
    </source>
</evidence>
<keyword evidence="6" id="KW-1185">Reference proteome</keyword>
<proteinExistence type="predicted"/>
<evidence type="ECO:0000259" key="4">
    <source>
        <dbReference type="PROSITE" id="PS51021"/>
    </source>
</evidence>